<keyword evidence="11" id="KW-1185">Reference proteome</keyword>
<feature type="domain" description="Chalcone isomerase" evidence="9">
    <location>
        <begin position="34"/>
        <end position="235"/>
    </location>
</feature>
<keyword evidence="3" id="KW-0413">Isomerase</keyword>
<accession>A0A5N6NEE0</accession>
<dbReference type="PANTHER" id="PTHR28039:SF8">
    <property type="entry name" value="CHALCONE--FLAVANONE ISOMERASE 1-RELATED"/>
    <property type="match status" value="1"/>
</dbReference>
<evidence type="ECO:0000256" key="4">
    <source>
        <dbReference type="ARBA" id="ARBA00023241"/>
    </source>
</evidence>
<evidence type="ECO:0000256" key="6">
    <source>
        <dbReference type="ARBA" id="ARBA00034056"/>
    </source>
</evidence>
<evidence type="ECO:0000256" key="1">
    <source>
        <dbReference type="ARBA" id="ARBA00004966"/>
    </source>
</evidence>
<keyword evidence="4" id="KW-0284">Flavonoid biosynthesis</keyword>
<dbReference type="GO" id="GO:0045430">
    <property type="term" value="F:chalcone isomerase activity"/>
    <property type="evidence" value="ECO:0007669"/>
    <property type="project" value="UniProtKB-EC"/>
</dbReference>
<protein>
    <recommendedName>
        <fullName evidence="7">Chalcone-flavonone isomerase family protein</fullName>
    </recommendedName>
</protein>
<dbReference type="InterPro" id="IPR036298">
    <property type="entry name" value="Chalcone_isomerase_sf"/>
</dbReference>
<evidence type="ECO:0000256" key="8">
    <source>
        <dbReference type="SAM" id="MobiDB-lite"/>
    </source>
</evidence>
<evidence type="ECO:0000313" key="10">
    <source>
        <dbReference type="EMBL" id="KAD4586236.1"/>
    </source>
</evidence>
<gene>
    <name evidence="10" type="ORF">E3N88_23837</name>
</gene>
<evidence type="ECO:0000313" key="11">
    <source>
        <dbReference type="Proteomes" id="UP000326396"/>
    </source>
</evidence>
<comment type="catalytic activity">
    <reaction evidence="6">
        <text>a chalcone = a flavanone.</text>
        <dbReference type="EC" id="5.5.1.6"/>
    </reaction>
</comment>
<comment type="function">
    <text evidence="5">Catalyzes the intramolecular cyclization of bicyclic chalcones into tricyclic (S)-flavanones. Responsible for the isomerization of 4,2',4',6'-tetrahydroxychalcone (also termed chalcone) into naringenin.</text>
</comment>
<evidence type="ECO:0000259" key="9">
    <source>
        <dbReference type="Pfam" id="PF02431"/>
    </source>
</evidence>
<evidence type="ECO:0000256" key="3">
    <source>
        <dbReference type="ARBA" id="ARBA00023235"/>
    </source>
</evidence>
<comment type="similarity">
    <text evidence="2 7">Belongs to the chalcone isomerase family.</text>
</comment>
<comment type="caution">
    <text evidence="10">The sequence shown here is derived from an EMBL/GenBank/DDBJ whole genome shotgun (WGS) entry which is preliminary data.</text>
</comment>
<evidence type="ECO:0000256" key="7">
    <source>
        <dbReference type="RuleBase" id="RU361158"/>
    </source>
</evidence>
<dbReference type="Gene3D" id="1.10.890.20">
    <property type="match status" value="1"/>
</dbReference>
<proteinExistence type="inferred from homology"/>
<reference evidence="10 11" key="1">
    <citation type="submission" date="2019-05" db="EMBL/GenBank/DDBJ databases">
        <title>Mikania micrantha, genome provides insights into the molecular mechanism of rapid growth.</title>
        <authorList>
            <person name="Liu B."/>
        </authorList>
    </citation>
    <scope>NUCLEOTIDE SEQUENCE [LARGE SCALE GENOMIC DNA]</scope>
    <source>
        <strain evidence="10">NLD-2019</strain>
        <tissue evidence="10">Leaf</tissue>
    </source>
</reference>
<dbReference type="InterPro" id="IPR016089">
    <property type="entry name" value="Chalcone_isomerase_bundle_sf"/>
</dbReference>
<dbReference type="EMBL" id="SZYD01000012">
    <property type="protein sequence ID" value="KAD4586236.1"/>
    <property type="molecule type" value="Genomic_DNA"/>
</dbReference>
<feature type="region of interest" description="Disordered" evidence="8">
    <location>
        <begin position="1"/>
        <end position="41"/>
    </location>
</feature>
<dbReference type="PANTHER" id="PTHR28039">
    <property type="entry name" value="CHALCONE--FLAVONONE ISOMERASE 1-RELATED"/>
    <property type="match status" value="1"/>
</dbReference>
<sequence>MNSDNNDGDNDRSIHSDNGSLISHENDNGGDSGVETIMFPPHVKPPGATNTLFLGGAGVRCVEIESKLVKISGIGVYLEDNAIQSLAAKWKGKGIEELQDSEDFFKDIINGPFEKFIQVTAIIPLTGTQFSQKVSAYCDRIWKAQGTYNHKDAKTIDKFNEVFKDQNFSPGSSILLTISNAGSLTISFSKDGGIQDTMISVIENEKIGPAIIETAIGKHGFSPEAKKSVASRLSTIIN</sequence>
<dbReference type="OrthoDB" id="1903537at2759"/>
<dbReference type="UniPathway" id="UPA00154"/>
<dbReference type="GO" id="GO:0009813">
    <property type="term" value="P:flavonoid biosynthetic process"/>
    <property type="evidence" value="ECO:0007669"/>
    <property type="project" value="UniProtKB-UniPathway"/>
</dbReference>
<dbReference type="Gene3D" id="3.50.70.10">
    <property type="match status" value="1"/>
</dbReference>
<dbReference type="SUPFAM" id="SSF54626">
    <property type="entry name" value="Chalcone isomerase"/>
    <property type="match status" value="1"/>
</dbReference>
<dbReference type="InterPro" id="IPR016087">
    <property type="entry name" value="Chalcone_isomerase"/>
</dbReference>
<evidence type="ECO:0000256" key="5">
    <source>
        <dbReference type="ARBA" id="ARBA00025429"/>
    </source>
</evidence>
<dbReference type="InterPro" id="IPR016088">
    <property type="entry name" value="Chalcone_isomerase_3-sand"/>
</dbReference>
<dbReference type="InterPro" id="IPR044164">
    <property type="entry name" value="CFI"/>
</dbReference>
<comment type="pathway">
    <text evidence="1">Secondary metabolite biosynthesis; flavonoid biosynthesis.</text>
</comment>
<dbReference type="Proteomes" id="UP000326396">
    <property type="component" value="Linkage Group LG2"/>
</dbReference>
<name>A0A5N6NEE0_9ASTR</name>
<organism evidence="10 11">
    <name type="scientific">Mikania micrantha</name>
    <name type="common">bitter vine</name>
    <dbReference type="NCBI Taxonomy" id="192012"/>
    <lineage>
        <taxon>Eukaryota</taxon>
        <taxon>Viridiplantae</taxon>
        <taxon>Streptophyta</taxon>
        <taxon>Embryophyta</taxon>
        <taxon>Tracheophyta</taxon>
        <taxon>Spermatophyta</taxon>
        <taxon>Magnoliopsida</taxon>
        <taxon>eudicotyledons</taxon>
        <taxon>Gunneridae</taxon>
        <taxon>Pentapetalae</taxon>
        <taxon>asterids</taxon>
        <taxon>campanulids</taxon>
        <taxon>Asterales</taxon>
        <taxon>Asteraceae</taxon>
        <taxon>Asteroideae</taxon>
        <taxon>Heliantheae alliance</taxon>
        <taxon>Eupatorieae</taxon>
        <taxon>Mikania</taxon>
    </lineage>
</organism>
<dbReference type="Pfam" id="PF02431">
    <property type="entry name" value="Chalcone"/>
    <property type="match status" value="1"/>
</dbReference>
<evidence type="ECO:0000256" key="2">
    <source>
        <dbReference type="ARBA" id="ARBA00007166"/>
    </source>
</evidence>
<dbReference type="AlphaFoldDB" id="A0A5N6NEE0"/>